<sequence length="160" mass="17576">MTSINDVADLPKRLEDWAAGMGYRGAFGIDAERAMAADLRKLLSLTVQQAKALEDSQEHVYALEQRLPTSQTDDLEPTPTLDDPLEEAARLDRQARRDAKLARAALQQEVLSAYSRGVSKSALSAVSGMTRQTVDRVLGQWKRKPPKIGDGEGESQLTLI</sequence>
<proteinExistence type="predicted"/>
<name>A0A8S5SMC0_9CAUD</name>
<accession>A0A8S5SMC0</accession>
<organism evidence="2">
    <name type="scientific">Siphoviridae sp. ctq8D8</name>
    <dbReference type="NCBI Taxonomy" id="2827944"/>
    <lineage>
        <taxon>Viruses</taxon>
        <taxon>Duplodnaviria</taxon>
        <taxon>Heunggongvirae</taxon>
        <taxon>Uroviricota</taxon>
        <taxon>Caudoviricetes</taxon>
    </lineage>
</organism>
<protein>
    <submittedName>
        <fullName evidence="2">Catabolite gene activator protein</fullName>
    </submittedName>
</protein>
<dbReference type="EMBL" id="BK032630">
    <property type="protein sequence ID" value="DAF52197.1"/>
    <property type="molecule type" value="Genomic_DNA"/>
</dbReference>
<evidence type="ECO:0000313" key="2">
    <source>
        <dbReference type="EMBL" id="DAF52197.1"/>
    </source>
</evidence>
<reference evidence="2" key="1">
    <citation type="journal article" date="2021" name="Proc. Natl. Acad. Sci. U.S.A.">
        <title>A Catalog of Tens of Thousands of Viruses from Human Metagenomes Reveals Hidden Associations with Chronic Diseases.</title>
        <authorList>
            <person name="Tisza M.J."/>
            <person name="Buck C.B."/>
        </authorList>
    </citation>
    <scope>NUCLEOTIDE SEQUENCE</scope>
    <source>
        <strain evidence="2">Ctq8D8</strain>
    </source>
</reference>
<feature type="region of interest" description="Disordered" evidence="1">
    <location>
        <begin position="66"/>
        <end position="85"/>
    </location>
</feature>
<evidence type="ECO:0000256" key="1">
    <source>
        <dbReference type="SAM" id="MobiDB-lite"/>
    </source>
</evidence>